<dbReference type="AlphaFoldDB" id="A0AAX6MZB0"/>
<keyword evidence="1" id="KW-0732">Signal</keyword>
<evidence type="ECO:0000256" key="1">
    <source>
        <dbReference type="SAM" id="SignalP"/>
    </source>
</evidence>
<proteinExistence type="predicted"/>
<feature type="chain" id="PRO_5043399662" evidence="1">
    <location>
        <begin position="20"/>
        <end position="330"/>
    </location>
</feature>
<feature type="signal peptide" evidence="1">
    <location>
        <begin position="1"/>
        <end position="19"/>
    </location>
</feature>
<sequence length="330" mass="35662">MKVTVSLAAFASIWGLVESVGATTLSRTGNITLFKDTLCQEPAYANSFILGIDNCGKDSSEAPDLAPFRSYVLNERPWCENGARPYFNVYSDSTCLDLTTMNEPGPYLGENQQPPCVAPGDFKGMAFVCDAPDPSTQTPFTSSSTVSFDGTSTSFPQLESPMSVAQQQHHVADVLEEQSDNIPKPSSILKFIHIQPLLSRRVNGVHRATIVAHSRSPFKLLTSRKLEAIGLRGGPSRYINARRCVTGDLSAVLLAPAAIVRRMHQVSAEKVGSVELERLATAFSPQTAGIVHVDRHAAVLRARSVVAELRPDFPGGRVYADGSGEEDSKL</sequence>
<name>A0AAX6MZB0_9PEZI</name>
<reference evidence="2 3" key="1">
    <citation type="journal article" date="2024" name="Front Chem Biol">
        <title>Unveiling the potential of Daldinia eschscholtzii MFLUCC 19-0629 through bioactivity and bioinformatics studies for enhanced sustainable agriculture production.</title>
        <authorList>
            <person name="Brooks S."/>
            <person name="Weaver J.A."/>
            <person name="Klomchit A."/>
            <person name="Alharthi S.A."/>
            <person name="Onlamun T."/>
            <person name="Nurani R."/>
            <person name="Vong T.K."/>
            <person name="Alberti F."/>
            <person name="Greco C."/>
        </authorList>
    </citation>
    <scope>NUCLEOTIDE SEQUENCE [LARGE SCALE GENOMIC DNA]</scope>
    <source>
        <strain evidence="2">MFLUCC 19-0629</strain>
    </source>
</reference>
<gene>
    <name evidence="2" type="ORF">Daesc_000735</name>
</gene>
<protein>
    <submittedName>
        <fullName evidence="2">Uncharacterized protein</fullName>
    </submittedName>
</protein>
<dbReference type="EMBL" id="JBANMG010000001">
    <property type="protein sequence ID" value="KAK6957945.1"/>
    <property type="molecule type" value="Genomic_DNA"/>
</dbReference>
<dbReference type="Proteomes" id="UP001369815">
    <property type="component" value="Unassembled WGS sequence"/>
</dbReference>
<evidence type="ECO:0000313" key="2">
    <source>
        <dbReference type="EMBL" id="KAK6957945.1"/>
    </source>
</evidence>
<organism evidence="2 3">
    <name type="scientific">Daldinia eschscholtzii</name>
    <dbReference type="NCBI Taxonomy" id="292717"/>
    <lineage>
        <taxon>Eukaryota</taxon>
        <taxon>Fungi</taxon>
        <taxon>Dikarya</taxon>
        <taxon>Ascomycota</taxon>
        <taxon>Pezizomycotina</taxon>
        <taxon>Sordariomycetes</taxon>
        <taxon>Xylariomycetidae</taxon>
        <taxon>Xylariales</taxon>
        <taxon>Hypoxylaceae</taxon>
        <taxon>Daldinia</taxon>
    </lineage>
</organism>
<evidence type="ECO:0000313" key="3">
    <source>
        <dbReference type="Proteomes" id="UP001369815"/>
    </source>
</evidence>
<accession>A0AAX6MZB0</accession>
<keyword evidence="3" id="KW-1185">Reference proteome</keyword>
<comment type="caution">
    <text evidence="2">The sequence shown here is derived from an EMBL/GenBank/DDBJ whole genome shotgun (WGS) entry which is preliminary data.</text>
</comment>